<comment type="caution">
    <text evidence="2">The sequence shown here is derived from an EMBL/GenBank/DDBJ whole genome shotgun (WGS) entry which is preliminary data.</text>
</comment>
<keyword evidence="1" id="KW-0472">Membrane</keyword>
<feature type="transmembrane region" description="Helical" evidence="1">
    <location>
        <begin position="82"/>
        <end position="103"/>
    </location>
</feature>
<keyword evidence="1" id="KW-0812">Transmembrane</keyword>
<evidence type="ECO:0008006" key="4">
    <source>
        <dbReference type="Google" id="ProtNLM"/>
    </source>
</evidence>
<evidence type="ECO:0000313" key="2">
    <source>
        <dbReference type="EMBL" id="OGE81103.1"/>
    </source>
</evidence>
<dbReference type="EMBL" id="MFEL01000010">
    <property type="protein sequence ID" value="OGE81103.1"/>
    <property type="molecule type" value="Genomic_DNA"/>
</dbReference>
<accession>A0A1F5NU12</accession>
<dbReference type="Proteomes" id="UP000178892">
    <property type="component" value="Unassembled WGS sequence"/>
</dbReference>
<keyword evidence="1" id="KW-1133">Transmembrane helix</keyword>
<dbReference type="AlphaFoldDB" id="A0A1F5NU12"/>
<protein>
    <recommendedName>
        <fullName evidence="4">DUF5671 domain-containing protein</fullName>
    </recommendedName>
</protein>
<evidence type="ECO:0000256" key="1">
    <source>
        <dbReference type="SAM" id="Phobius"/>
    </source>
</evidence>
<proteinExistence type="predicted"/>
<evidence type="ECO:0000313" key="3">
    <source>
        <dbReference type="Proteomes" id="UP000178892"/>
    </source>
</evidence>
<organism evidence="2 3">
    <name type="scientific">Candidatus Doudnabacteria bacterium RIFCSPHIGHO2_01_FULL_46_24</name>
    <dbReference type="NCBI Taxonomy" id="1817825"/>
    <lineage>
        <taxon>Bacteria</taxon>
        <taxon>Candidatus Doudnaibacteriota</taxon>
    </lineage>
</organism>
<name>A0A1F5NU12_9BACT</name>
<dbReference type="STRING" id="1817825.A2720_01010"/>
<gene>
    <name evidence="2" type="ORF">A2720_01010</name>
</gene>
<sequence>MFAIVGLVLIIIGAVSLINLGLKTWIFTKADDAMCYYGPRYAAPMKEIGTTGQTQEELDRQRAEDERYCKEVTRPAQKQTQAAMAIAQLIVGIPLFGYHWMIIRKENQI</sequence>
<reference evidence="2 3" key="1">
    <citation type="journal article" date="2016" name="Nat. Commun.">
        <title>Thousands of microbial genomes shed light on interconnected biogeochemical processes in an aquifer system.</title>
        <authorList>
            <person name="Anantharaman K."/>
            <person name="Brown C.T."/>
            <person name="Hug L.A."/>
            <person name="Sharon I."/>
            <person name="Castelle C.J."/>
            <person name="Probst A.J."/>
            <person name="Thomas B.C."/>
            <person name="Singh A."/>
            <person name="Wilkins M.J."/>
            <person name="Karaoz U."/>
            <person name="Brodie E.L."/>
            <person name="Williams K.H."/>
            <person name="Hubbard S.S."/>
            <person name="Banfield J.F."/>
        </authorList>
    </citation>
    <scope>NUCLEOTIDE SEQUENCE [LARGE SCALE GENOMIC DNA]</scope>
</reference>